<keyword evidence="4" id="KW-1185">Reference proteome</keyword>
<dbReference type="InterPro" id="IPR039430">
    <property type="entry name" value="Thymidylate_kin-like_dom"/>
</dbReference>
<dbReference type="AlphaFoldDB" id="A0A9N8ZAU1"/>
<dbReference type="GO" id="GO:0005634">
    <property type="term" value="C:nucleus"/>
    <property type="evidence" value="ECO:0007669"/>
    <property type="project" value="TreeGrafter"/>
</dbReference>
<dbReference type="PANTHER" id="PTHR10344:SF1">
    <property type="entry name" value="THYMIDYLATE KINASE"/>
    <property type="match status" value="1"/>
</dbReference>
<evidence type="ECO:0000313" key="4">
    <source>
        <dbReference type="Proteomes" id="UP000789706"/>
    </source>
</evidence>
<dbReference type="InterPro" id="IPR027417">
    <property type="entry name" value="P-loop_NTPase"/>
</dbReference>
<reference evidence="3" key="1">
    <citation type="submission" date="2021-06" db="EMBL/GenBank/DDBJ databases">
        <authorList>
            <person name="Kallberg Y."/>
            <person name="Tangrot J."/>
            <person name="Rosling A."/>
        </authorList>
    </citation>
    <scope>NUCLEOTIDE SEQUENCE</scope>
    <source>
        <strain evidence="3">AZ414A</strain>
    </source>
</reference>
<dbReference type="Gene3D" id="3.40.50.300">
    <property type="entry name" value="P-loop containing nucleotide triphosphate hydrolases"/>
    <property type="match status" value="1"/>
</dbReference>
<dbReference type="GO" id="GO:0004798">
    <property type="term" value="F:dTMP kinase activity"/>
    <property type="evidence" value="ECO:0007669"/>
    <property type="project" value="TreeGrafter"/>
</dbReference>
<dbReference type="GO" id="GO:0005739">
    <property type="term" value="C:mitochondrion"/>
    <property type="evidence" value="ECO:0007669"/>
    <property type="project" value="TreeGrafter"/>
</dbReference>
<evidence type="ECO:0000313" key="3">
    <source>
        <dbReference type="EMBL" id="CAG8485924.1"/>
    </source>
</evidence>
<evidence type="ECO:0000259" key="2">
    <source>
        <dbReference type="Pfam" id="PF02223"/>
    </source>
</evidence>
<name>A0A9N8ZAU1_9GLOM</name>
<evidence type="ECO:0000256" key="1">
    <source>
        <dbReference type="ARBA" id="ARBA00009776"/>
    </source>
</evidence>
<dbReference type="Proteomes" id="UP000789706">
    <property type="component" value="Unassembled WGS sequence"/>
</dbReference>
<protein>
    <submittedName>
        <fullName evidence="3">6024_t:CDS:1</fullName>
    </submittedName>
</protein>
<gene>
    <name evidence="3" type="ORF">DEBURN_LOCUS3915</name>
</gene>
<dbReference type="GO" id="GO:0006235">
    <property type="term" value="P:dTTP biosynthetic process"/>
    <property type="evidence" value="ECO:0007669"/>
    <property type="project" value="TreeGrafter"/>
</dbReference>
<dbReference type="GO" id="GO:0006227">
    <property type="term" value="P:dUDP biosynthetic process"/>
    <property type="evidence" value="ECO:0007669"/>
    <property type="project" value="TreeGrafter"/>
</dbReference>
<dbReference type="GO" id="GO:0005829">
    <property type="term" value="C:cytosol"/>
    <property type="evidence" value="ECO:0007669"/>
    <property type="project" value="TreeGrafter"/>
</dbReference>
<dbReference type="EMBL" id="CAJVPK010000267">
    <property type="protein sequence ID" value="CAG8485924.1"/>
    <property type="molecule type" value="Genomic_DNA"/>
</dbReference>
<organism evidence="3 4">
    <name type="scientific">Diversispora eburnea</name>
    <dbReference type="NCBI Taxonomy" id="1213867"/>
    <lineage>
        <taxon>Eukaryota</taxon>
        <taxon>Fungi</taxon>
        <taxon>Fungi incertae sedis</taxon>
        <taxon>Mucoromycota</taxon>
        <taxon>Glomeromycotina</taxon>
        <taxon>Glomeromycetes</taxon>
        <taxon>Diversisporales</taxon>
        <taxon>Diversisporaceae</taxon>
        <taxon>Diversispora</taxon>
    </lineage>
</organism>
<dbReference type="Pfam" id="PF02223">
    <property type="entry name" value="Thymidylate_kin"/>
    <property type="match status" value="1"/>
</dbReference>
<dbReference type="GO" id="GO:0004550">
    <property type="term" value="F:nucleoside diphosphate kinase activity"/>
    <property type="evidence" value="ECO:0007669"/>
    <property type="project" value="TreeGrafter"/>
</dbReference>
<accession>A0A9N8ZAU1</accession>
<feature type="domain" description="Thymidylate kinase-like" evidence="2">
    <location>
        <begin position="31"/>
        <end position="131"/>
    </location>
</feature>
<dbReference type="PANTHER" id="PTHR10344">
    <property type="entry name" value="THYMIDYLATE KINASE"/>
    <property type="match status" value="1"/>
</dbReference>
<dbReference type="SUPFAM" id="SSF52540">
    <property type="entry name" value="P-loop containing nucleoside triphosphate hydrolases"/>
    <property type="match status" value="1"/>
</dbReference>
<sequence>MGLPTSPPTTSTVINRGALIVLEGCEDGTTSLQSTKLFEILKNEGFKAALWKFPDVSTPSGIALKAYQTNGHQPHPKTLHLLVSAHWWELMPIMKDHLLNGTTLIVDRYVYSAIAASTAAGLDLNWCKNSYVQFNNMEQKRMQDAFNRLAEVQWKILDSCQSNIYVHAEILKASIEVIERCRKGITSTNYVGNNNLMTQNSPQFLPSPIGAPNTSQSYHPPPLINLNGRHDGFSRPVHVQL</sequence>
<comment type="caution">
    <text evidence="3">The sequence shown here is derived from an EMBL/GenBank/DDBJ whole genome shotgun (WGS) entry which is preliminary data.</text>
</comment>
<dbReference type="OrthoDB" id="425602at2759"/>
<comment type="similarity">
    <text evidence="1">Belongs to the thymidylate kinase family.</text>
</comment>
<dbReference type="GO" id="GO:0006233">
    <property type="term" value="P:dTDP biosynthetic process"/>
    <property type="evidence" value="ECO:0007669"/>
    <property type="project" value="TreeGrafter"/>
</dbReference>
<proteinExistence type="inferred from homology"/>